<accession>A0A7N2LHN4</accession>
<evidence type="ECO:0000313" key="1">
    <source>
        <dbReference type="EnsemblPlants" id="QL04p045246:mrna"/>
    </source>
</evidence>
<dbReference type="Proteomes" id="UP000594261">
    <property type="component" value="Chromosome 4"/>
</dbReference>
<name>A0A7N2LHN4_QUELO</name>
<keyword evidence="2" id="KW-1185">Reference proteome</keyword>
<sequence length="237" mass="26529">MENMKLTTDEEEIIPISNEGTVKNTLRRAWRLDDKLRIMEVGPNLFQFKFQSEFDLYRDFLRAIGSRPRSSLTQNTDTGFSFNADTGMRLNSQHVDNARINGTAYVKEVAAMFVEVNPVSLGMMPNVQQVDNAENYCTTNVKGVNASSLEKGLDFQENNDLNGDNVIMKAGFLSDRTDGVVVDSSLSSTKGNASEYEIASEHQRLDKIGSLPFPLKPKSTWTRINRMDFGLSGSLRP</sequence>
<dbReference type="EMBL" id="LRBV02000004">
    <property type="status" value="NOT_ANNOTATED_CDS"/>
    <property type="molecule type" value="Genomic_DNA"/>
</dbReference>
<dbReference type="EnsemblPlants" id="QL04p045246:mrna">
    <property type="protein sequence ID" value="QL04p045246:mrna"/>
    <property type="gene ID" value="QL04p045246"/>
</dbReference>
<reference evidence="1 2" key="1">
    <citation type="journal article" date="2016" name="G3 (Bethesda)">
        <title>First Draft Assembly and Annotation of the Genome of a California Endemic Oak Quercus lobata Nee (Fagaceae).</title>
        <authorList>
            <person name="Sork V.L."/>
            <person name="Fitz-Gibbon S.T."/>
            <person name="Puiu D."/>
            <person name="Crepeau M."/>
            <person name="Gugger P.F."/>
            <person name="Sherman R."/>
            <person name="Stevens K."/>
            <person name="Langley C.H."/>
            <person name="Pellegrini M."/>
            <person name="Salzberg S.L."/>
        </authorList>
    </citation>
    <scope>NUCLEOTIDE SEQUENCE [LARGE SCALE GENOMIC DNA]</scope>
    <source>
        <strain evidence="1 2">cv. SW786</strain>
    </source>
</reference>
<proteinExistence type="predicted"/>
<evidence type="ECO:0000313" key="2">
    <source>
        <dbReference type="Proteomes" id="UP000594261"/>
    </source>
</evidence>
<reference evidence="1" key="2">
    <citation type="submission" date="2021-01" db="UniProtKB">
        <authorList>
            <consortium name="EnsemblPlants"/>
        </authorList>
    </citation>
    <scope>IDENTIFICATION</scope>
</reference>
<protein>
    <submittedName>
        <fullName evidence="1">Uncharacterized protein</fullName>
    </submittedName>
</protein>
<dbReference type="Gramene" id="QL04p045246:mrna">
    <property type="protein sequence ID" value="QL04p045246:mrna"/>
    <property type="gene ID" value="QL04p045246"/>
</dbReference>
<dbReference type="InParanoid" id="A0A7N2LHN4"/>
<dbReference type="AlphaFoldDB" id="A0A7N2LHN4"/>
<organism evidence="1 2">
    <name type="scientific">Quercus lobata</name>
    <name type="common">Valley oak</name>
    <dbReference type="NCBI Taxonomy" id="97700"/>
    <lineage>
        <taxon>Eukaryota</taxon>
        <taxon>Viridiplantae</taxon>
        <taxon>Streptophyta</taxon>
        <taxon>Embryophyta</taxon>
        <taxon>Tracheophyta</taxon>
        <taxon>Spermatophyta</taxon>
        <taxon>Magnoliopsida</taxon>
        <taxon>eudicotyledons</taxon>
        <taxon>Gunneridae</taxon>
        <taxon>Pentapetalae</taxon>
        <taxon>rosids</taxon>
        <taxon>fabids</taxon>
        <taxon>Fagales</taxon>
        <taxon>Fagaceae</taxon>
        <taxon>Quercus</taxon>
    </lineage>
</organism>